<keyword evidence="4 8" id="KW-0812">Transmembrane</keyword>
<dbReference type="PANTHER" id="PTHR10464">
    <property type="entry name" value="UREA TRANSPORTER"/>
    <property type="match status" value="1"/>
</dbReference>
<keyword evidence="10" id="KW-1185">Reference proteome</keyword>
<comment type="catalytic activity">
    <reaction evidence="7">
        <text>urea(in) = urea(out)</text>
        <dbReference type="Rhea" id="RHEA:32799"/>
        <dbReference type="ChEBI" id="CHEBI:16199"/>
    </reaction>
</comment>
<keyword evidence="3" id="KW-1003">Cell membrane</keyword>
<proteinExistence type="inferred from homology"/>
<dbReference type="GO" id="GO:0005886">
    <property type="term" value="C:plasma membrane"/>
    <property type="evidence" value="ECO:0007669"/>
    <property type="project" value="UniProtKB-SubCell"/>
</dbReference>
<evidence type="ECO:0000256" key="5">
    <source>
        <dbReference type="ARBA" id="ARBA00022989"/>
    </source>
</evidence>
<gene>
    <name evidence="9" type="ORF">RFI_18219</name>
</gene>
<dbReference type="PANTHER" id="PTHR10464:SF4">
    <property type="entry name" value="UREA TRANSPORTER"/>
    <property type="match status" value="1"/>
</dbReference>
<dbReference type="EMBL" id="ASPP01014143">
    <property type="protein sequence ID" value="ETO19019.1"/>
    <property type="molecule type" value="Genomic_DNA"/>
</dbReference>
<dbReference type="Gene3D" id="1.10.3430.10">
    <property type="entry name" value="Ammonium transporter AmtB like domains"/>
    <property type="match status" value="1"/>
</dbReference>
<dbReference type="Pfam" id="PF03253">
    <property type="entry name" value="UT"/>
    <property type="match status" value="1"/>
</dbReference>
<feature type="transmembrane region" description="Helical" evidence="8">
    <location>
        <begin position="50"/>
        <end position="68"/>
    </location>
</feature>
<reference evidence="9 10" key="1">
    <citation type="journal article" date="2013" name="Curr. Biol.">
        <title>The Genome of the Foraminiferan Reticulomyxa filosa.</title>
        <authorList>
            <person name="Glockner G."/>
            <person name="Hulsmann N."/>
            <person name="Schleicher M."/>
            <person name="Noegel A.A."/>
            <person name="Eichinger L."/>
            <person name="Gallinger C."/>
            <person name="Pawlowski J."/>
            <person name="Sierra R."/>
            <person name="Euteneuer U."/>
            <person name="Pillet L."/>
            <person name="Moustafa A."/>
            <person name="Platzer M."/>
            <person name="Groth M."/>
            <person name="Szafranski K."/>
            <person name="Schliwa M."/>
        </authorList>
    </citation>
    <scope>NUCLEOTIDE SEQUENCE [LARGE SCALE GENOMIC DNA]</scope>
</reference>
<sequence length="158" mass="17674">MFTFFLKKKTKFEKILFRSVFRGIGQMCFCGSEWGGLAMFLAMFLYDWKAGVLALSGSYFGALVSLLFGLDTSVIYSGLFSFNTALTMAGIGCIFATCNLQNILTAIWHCFVCICLQCSFSVVFSSAQLPSSSWPFNLCMVLFSVVAFRKKQKYIEFG</sequence>
<dbReference type="AlphaFoldDB" id="X6MZW3"/>
<keyword evidence="6 8" id="KW-0472">Membrane</keyword>
<feature type="transmembrane region" description="Helical" evidence="8">
    <location>
        <begin position="103"/>
        <end position="125"/>
    </location>
</feature>
<evidence type="ECO:0000256" key="7">
    <source>
        <dbReference type="ARBA" id="ARBA00033993"/>
    </source>
</evidence>
<feature type="transmembrane region" description="Helical" evidence="8">
    <location>
        <begin position="74"/>
        <end position="96"/>
    </location>
</feature>
<evidence type="ECO:0000256" key="3">
    <source>
        <dbReference type="ARBA" id="ARBA00022475"/>
    </source>
</evidence>
<dbReference type="Proteomes" id="UP000023152">
    <property type="component" value="Unassembled WGS sequence"/>
</dbReference>
<dbReference type="OrthoDB" id="426293at2759"/>
<evidence type="ECO:0008006" key="11">
    <source>
        <dbReference type="Google" id="ProtNLM"/>
    </source>
</evidence>
<protein>
    <recommendedName>
        <fullName evidence="11">Urea transporter</fullName>
    </recommendedName>
</protein>
<organism evidence="9 10">
    <name type="scientific">Reticulomyxa filosa</name>
    <dbReference type="NCBI Taxonomy" id="46433"/>
    <lineage>
        <taxon>Eukaryota</taxon>
        <taxon>Sar</taxon>
        <taxon>Rhizaria</taxon>
        <taxon>Retaria</taxon>
        <taxon>Foraminifera</taxon>
        <taxon>Monothalamids</taxon>
        <taxon>Reticulomyxidae</taxon>
        <taxon>Reticulomyxa</taxon>
    </lineage>
</organism>
<dbReference type="GO" id="GO:0015204">
    <property type="term" value="F:urea transmembrane transporter activity"/>
    <property type="evidence" value="ECO:0007669"/>
    <property type="project" value="InterPro"/>
</dbReference>
<evidence type="ECO:0000256" key="2">
    <source>
        <dbReference type="ARBA" id="ARBA00005914"/>
    </source>
</evidence>
<feature type="transmembrane region" description="Helical" evidence="8">
    <location>
        <begin position="131"/>
        <end position="148"/>
    </location>
</feature>
<evidence type="ECO:0000256" key="4">
    <source>
        <dbReference type="ARBA" id="ARBA00022692"/>
    </source>
</evidence>
<dbReference type="InterPro" id="IPR004937">
    <property type="entry name" value="Urea_transporter"/>
</dbReference>
<evidence type="ECO:0000256" key="8">
    <source>
        <dbReference type="SAM" id="Phobius"/>
    </source>
</evidence>
<evidence type="ECO:0000256" key="6">
    <source>
        <dbReference type="ARBA" id="ARBA00023136"/>
    </source>
</evidence>
<evidence type="ECO:0000313" key="9">
    <source>
        <dbReference type="EMBL" id="ETO19019.1"/>
    </source>
</evidence>
<comment type="subcellular location">
    <subcellularLocation>
        <location evidence="1">Cell membrane</location>
        <topology evidence="1">Multi-pass membrane protein</topology>
    </subcellularLocation>
</comment>
<dbReference type="InterPro" id="IPR029020">
    <property type="entry name" value="Ammonium/urea_transptr"/>
</dbReference>
<name>X6MZW3_RETFI</name>
<feature type="non-terminal residue" evidence="9">
    <location>
        <position position="158"/>
    </location>
</feature>
<evidence type="ECO:0000256" key="1">
    <source>
        <dbReference type="ARBA" id="ARBA00004651"/>
    </source>
</evidence>
<keyword evidence="5 8" id="KW-1133">Transmembrane helix</keyword>
<evidence type="ECO:0000313" key="10">
    <source>
        <dbReference type="Proteomes" id="UP000023152"/>
    </source>
</evidence>
<comment type="similarity">
    <text evidence="2">Belongs to the urea transporter family.</text>
</comment>
<comment type="caution">
    <text evidence="9">The sequence shown here is derived from an EMBL/GenBank/DDBJ whole genome shotgun (WGS) entry which is preliminary data.</text>
</comment>
<accession>X6MZW3</accession>